<evidence type="ECO:0000259" key="2">
    <source>
        <dbReference type="Pfam" id="PF25164"/>
    </source>
</evidence>
<dbReference type="Pfam" id="PF25164">
    <property type="entry name" value="CoiA_N"/>
    <property type="match status" value="1"/>
</dbReference>
<keyword evidence="4" id="KW-1185">Reference proteome</keyword>
<accession>A0A0R2CLU8</accession>
<dbReference type="AlphaFoldDB" id="A0A0R2CLU8"/>
<dbReference type="OrthoDB" id="3784230at2"/>
<dbReference type="Pfam" id="PF06054">
    <property type="entry name" value="CoiA_nuc"/>
    <property type="match status" value="1"/>
</dbReference>
<comment type="caution">
    <text evidence="3">The sequence shown here is derived from an EMBL/GenBank/DDBJ whole genome shotgun (WGS) entry which is preliminary data.</text>
</comment>
<dbReference type="EMBL" id="AYYX01000021">
    <property type="protein sequence ID" value="KRM88787.1"/>
    <property type="molecule type" value="Genomic_DNA"/>
</dbReference>
<evidence type="ECO:0000259" key="1">
    <source>
        <dbReference type="Pfam" id="PF06054"/>
    </source>
</evidence>
<dbReference type="InterPro" id="IPR010330">
    <property type="entry name" value="CoiA_nuc"/>
</dbReference>
<evidence type="ECO:0000313" key="3">
    <source>
        <dbReference type="EMBL" id="KRM88787.1"/>
    </source>
</evidence>
<feature type="domain" description="Competence protein CoiA-like N-terminal" evidence="2">
    <location>
        <begin position="21"/>
        <end position="54"/>
    </location>
</feature>
<dbReference type="InterPro" id="IPR057253">
    <property type="entry name" value="CoiA-like_N"/>
</dbReference>
<dbReference type="eggNOG" id="COG4469">
    <property type="taxonomic scope" value="Bacteria"/>
</dbReference>
<dbReference type="Proteomes" id="UP000051576">
    <property type="component" value="Unassembled WGS sequence"/>
</dbReference>
<name>A0A0R2CLU8_9LACO</name>
<dbReference type="RefSeq" id="WP_010581241.1">
    <property type="nucleotide sequence ID" value="NZ_AHYZ01000172.1"/>
</dbReference>
<gene>
    <name evidence="3" type="ORF">FD21_GL000801</name>
</gene>
<proteinExistence type="predicted"/>
<sequence length="334" mass="39686">MLIAENSAGKKVTAFEVLNSDNHQFSCPICHGMVVLKRGRLRMPHFAHYHQCPAHEEGETVEHLTGKIKLLANFSQAGYYCKLEVYLPKIKQRPDLLVDLGDKLLAVEFQCAPLKLTTFKRRTLGYVKQELRYWWILGKRHFPRKKLTQQIAQFMKWHPNLGFYLIYYFSDQGIFILVYQIKQPDFLNLQYRCFKTTDLIKLQKFMRTISKPLKLSLQARQRQQKNFLKACSYCQGNLFQEQMAWYQQRVVFRNLGVKLLPFSLNYPLFISKQLIWQSQLLRSNYQGLQQSEALKLVTWQTYQLPLLNTQLFLKQSQNYFFIKAQQLRVTEYTI</sequence>
<dbReference type="STRING" id="1133569.FD21_GL000801"/>
<reference evidence="3 4" key="1">
    <citation type="journal article" date="2015" name="Genome Announc.">
        <title>Expanding the biotechnology potential of lactobacilli through comparative genomics of 213 strains and associated genera.</title>
        <authorList>
            <person name="Sun Z."/>
            <person name="Harris H.M."/>
            <person name="McCann A."/>
            <person name="Guo C."/>
            <person name="Argimon S."/>
            <person name="Zhang W."/>
            <person name="Yang X."/>
            <person name="Jeffery I.B."/>
            <person name="Cooney J.C."/>
            <person name="Kagawa T.F."/>
            <person name="Liu W."/>
            <person name="Song Y."/>
            <person name="Salvetti E."/>
            <person name="Wrobel A."/>
            <person name="Rasinkangas P."/>
            <person name="Parkhill J."/>
            <person name="Rea M.C."/>
            <person name="O'Sullivan O."/>
            <person name="Ritari J."/>
            <person name="Douillard F.P."/>
            <person name="Paul Ross R."/>
            <person name="Yang R."/>
            <person name="Briner A.E."/>
            <person name="Felis G.E."/>
            <person name="de Vos W.M."/>
            <person name="Barrangou R."/>
            <person name="Klaenhammer T.R."/>
            <person name="Caufield P.W."/>
            <person name="Cui Y."/>
            <person name="Zhang H."/>
            <person name="O'Toole P.W."/>
        </authorList>
    </citation>
    <scope>NUCLEOTIDE SEQUENCE [LARGE SCALE GENOMIC DNA]</scope>
    <source>
        <strain evidence="3 4">DSM 20605</strain>
    </source>
</reference>
<evidence type="ECO:0000313" key="4">
    <source>
        <dbReference type="Proteomes" id="UP000051576"/>
    </source>
</evidence>
<feature type="domain" description="Competence protein CoiA nuclease-like" evidence="1">
    <location>
        <begin position="59"/>
        <end position="182"/>
    </location>
</feature>
<dbReference type="PATRIC" id="fig|1133569.4.peg.870"/>
<protein>
    <submittedName>
        <fullName evidence="3">Competence protein transcription factor</fullName>
    </submittedName>
</protein>
<organism evidence="3 4">
    <name type="scientific">Liquorilactobacillus vini DSM 20605</name>
    <dbReference type="NCBI Taxonomy" id="1133569"/>
    <lineage>
        <taxon>Bacteria</taxon>
        <taxon>Bacillati</taxon>
        <taxon>Bacillota</taxon>
        <taxon>Bacilli</taxon>
        <taxon>Lactobacillales</taxon>
        <taxon>Lactobacillaceae</taxon>
        <taxon>Liquorilactobacillus</taxon>
    </lineage>
</organism>